<evidence type="ECO:0000313" key="2">
    <source>
        <dbReference type="EMBL" id="RVW56075.1"/>
    </source>
</evidence>
<protein>
    <submittedName>
        <fullName evidence="2">Uncharacterized protein</fullName>
    </submittedName>
</protein>
<dbReference type="AlphaFoldDB" id="A0A438F7T9"/>
<accession>A0A438F7T9</accession>
<keyword evidence="1" id="KW-0472">Membrane</keyword>
<dbReference type="Proteomes" id="UP000288805">
    <property type="component" value="Unassembled WGS sequence"/>
</dbReference>
<proteinExistence type="predicted"/>
<name>A0A438F7T9_VITVI</name>
<evidence type="ECO:0000313" key="3">
    <source>
        <dbReference type="Proteomes" id="UP000288805"/>
    </source>
</evidence>
<comment type="caution">
    <text evidence="2">The sequence shown here is derived from an EMBL/GenBank/DDBJ whole genome shotgun (WGS) entry which is preliminary data.</text>
</comment>
<gene>
    <name evidence="2" type="ORF">CK203_112824</name>
</gene>
<sequence>MTPSRHAVAPAVAGRTPAKSAAVSPLAFPTGSVCGGSVKLAVNNRVSLQNTIEMLLDALGPSTFKAGSSCLYWNAILQYMVYYWGLLQACLFEFVSIFDMMVMATSNSDGDANGSTCIPPGYGTYIPRIDRTVLAGAISDIIQLCGLCRGWWARIWSTAGVGVLSLSGAMALAQQSNGRT</sequence>
<organism evidence="2 3">
    <name type="scientific">Vitis vinifera</name>
    <name type="common">Grape</name>
    <dbReference type="NCBI Taxonomy" id="29760"/>
    <lineage>
        <taxon>Eukaryota</taxon>
        <taxon>Viridiplantae</taxon>
        <taxon>Streptophyta</taxon>
        <taxon>Embryophyta</taxon>
        <taxon>Tracheophyta</taxon>
        <taxon>Spermatophyta</taxon>
        <taxon>Magnoliopsida</taxon>
        <taxon>eudicotyledons</taxon>
        <taxon>Gunneridae</taxon>
        <taxon>Pentapetalae</taxon>
        <taxon>rosids</taxon>
        <taxon>Vitales</taxon>
        <taxon>Vitaceae</taxon>
        <taxon>Viteae</taxon>
        <taxon>Vitis</taxon>
    </lineage>
</organism>
<reference evidence="2 3" key="1">
    <citation type="journal article" date="2018" name="PLoS Genet.">
        <title>Population sequencing reveals clonal diversity and ancestral inbreeding in the grapevine cultivar Chardonnay.</title>
        <authorList>
            <person name="Roach M.J."/>
            <person name="Johnson D.L."/>
            <person name="Bohlmann J."/>
            <person name="van Vuuren H.J."/>
            <person name="Jones S.J."/>
            <person name="Pretorius I.S."/>
            <person name="Schmidt S.A."/>
            <person name="Borneman A.R."/>
        </authorList>
    </citation>
    <scope>NUCLEOTIDE SEQUENCE [LARGE SCALE GENOMIC DNA]</scope>
    <source>
        <strain evidence="3">cv. Chardonnay</strain>
        <tissue evidence="2">Leaf</tissue>
    </source>
</reference>
<keyword evidence="1" id="KW-0812">Transmembrane</keyword>
<feature type="transmembrane region" description="Helical" evidence="1">
    <location>
        <begin position="81"/>
        <end position="98"/>
    </location>
</feature>
<keyword evidence="1" id="KW-1133">Transmembrane helix</keyword>
<evidence type="ECO:0000256" key="1">
    <source>
        <dbReference type="SAM" id="Phobius"/>
    </source>
</evidence>
<dbReference type="EMBL" id="QGNW01001097">
    <property type="protein sequence ID" value="RVW56075.1"/>
    <property type="molecule type" value="Genomic_DNA"/>
</dbReference>